<dbReference type="Pfam" id="PF04738">
    <property type="entry name" value="Lant_dehydr_N"/>
    <property type="match status" value="1"/>
</dbReference>
<dbReference type="InterPro" id="IPR006827">
    <property type="entry name" value="Lant_deHydtase_N"/>
</dbReference>
<dbReference type="EMBL" id="JAVREL010000006">
    <property type="protein sequence ID" value="MDT0343610.1"/>
    <property type="molecule type" value="Genomic_DNA"/>
</dbReference>
<reference evidence="3" key="1">
    <citation type="submission" date="2023-07" db="EMBL/GenBank/DDBJ databases">
        <title>30 novel species of actinomycetes from the DSMZ collection.</title>
        <authorList>
            <person name="Nouioui I."/>
        </authorList>
    </citation>
    <scope>NUCLEOTIDE SEQUENCE [LARGE SCALE GENOMIC DNA]</scope>
    <source>
        <strain evidence="3">DSM 44938</strain>
    </source>
</reference>
<sequence length="754" mass="81799">MRRDWTIGPVFVLRHAGMPFDWLEGLGAGADVLAAARDVLDRGDELLAATASAGKLSRRVGEAVRRLAPDLLPVGPGAPWRPAADRWRDAADRYLACFDAAQREASDGLAALLDRPEVREAVFLSNPSVYRNMLLPFLARTAPLNAARRRARRQLYTYVQRFCAKNETVSFFGPMAYGRVVPGDRAVLRTDLPRRRAVFLSSWAAREIARAVAADRRLRAFLPFRPTGRPGGDRADRELLAALPARGAALRAIASASGTPVREVAERLARLVERGVVEFGVAAAPYDLDPLRTMSETLGELPASAARDAWLSALARLRALLAELERTPFPERIAVVDRLEAAFTAATGQPARRGGGAVYADRAVFYEECSSPFALTLGEEIVERWQRALTAALELSAAHGARAQEAARARVVDCLGTGAELAFRAYAERLLPAFDPGGSRFTSDHVPAYPAPDAARHIEALLAAAARLPGDRFALVDLCPAASRPSELAGAELIVSRCHHHLLTDGWLATMAADRAEFGRAAAAWIARRPHLVGLDSGRRNKGYYLFPGRRLALRAASHADADGVLWPEEITVAVSAPDRTLGAHGPDGGAVTLYIPLSDHTKYPPYAALSEPQVAHATFEPDKRRPGETAATAAVRAGTVVYQRRRWTLDADALSAGTPATRFLALRRFAAESGAGRFVFCRTERERKPYLVDLESVLAADLLAGVAGHTDVLSAEEMRPGPGELWLRDADGRRYTCELRAQVIGTDRTGEER</sequence>
<evidence type="ECO:0000313" key="2">
    <source>
        <dbReference type="EMBL" id="MDT0343610.1"/>
    </source>
</evidence>
<proteinExistence type="predicted"/>
<feature type="domain" description="Lantibiotic dehydratase N-terminal" evidence="1">
    <location>
        <begin position="115"/>
        <end position="226"/>
    </location>
</feature>
<gene>
    <name evidence="2" type="ORF">RM590_13455</name>
</gene>
<name>A0ABU2MPR9_9ACTN</name>
<dbReference type="Proteomes" id="UP001183246">
    <property type="component" value="Unassembled WGS sequence"/>
</dbReference>
<accession>A0ABU2MPR9</accession>
<dbReference type="RefSeq" id="WP_311704746.1">
    <property type="nucleotide sequence ID" value="NZ_JAVREL010000006.1"/>
</dbReference>
<comment type="caution">
    <text evidence="2">The sequence shown here is derived from an EMBL/GenBank/DDBJ whole genome shotgun (WGS) entry which is preliminary data.</text>
</comment>
<evidence type="ECO:0000259" key="1">
    <source>
        <dbReference type="Pfam" id="PF04738"/>
    </source>
</evidence>
<protein>
    <submittedName>
        <fullName evidence="2">Lantibiotic dehydratase</fullName>
    </submittedName>
</protein>
<evidence type="ECO:0000313" key="3">
    <source>
        <dbReference type="Proteomes" id="UP001183246"/>
    </source>
</evidence>
<organism evidence="2 3">
    <name type="scientific">Streptomyces litchfieldiae</name>
    <dbReference type="NCBI Taxonomy" id="3075543"/>
    <lineage>
        <taxon>Bacteria</taxon>
        <taxon>Bacillati</taxon>
        <taxon>Actinomycetota</taxon>
        <taxon>Actinomycetes</taxon>
        <taxon>Kitasatosporales</taxon>
        <taxon>Streptomycetaceae</taxon>
        <taxon>Streptomyces</taxon>
    </lineage>
</organism>
<keyword evidence="3" id="KW-1185">Reference proteome</keyword>